<feature type="transmembrane region" description="Helical" evidence="2">
    <location>
        <begin position="235"/>
        <end position="253"/>
    </location>
</feature>
<evidence type="ECO:0000256" key="2">
    <source>
        <dbReference type="SAM" id="Phobius"/>
    </source>
</evidence>
<organism evidence="3 4">
    <name type="scientific">Candidatus Taylorbacteria bacterium RIFCSPHIGHO2_12_FULL_45_16</name>
    <dbReference type="NCBI Taxonomy" id="1802315"/>
    <lineage>
        <taxon>Bacteria</taxon>
        <taxon>Candidatus Tayloriibacteriota</taxon>
    </lineage>
</organism>
<reference evidence="3 4" key="1">
    <citation type="journal article" date="2016" name="Nat. Commun.">
        <title>Thousands of microbial genomes shed light on interconnected biogeochemical processes in an aquifer system.</title>
        <authorList>
            <person name="Anantharaman K."/>
            <person name="Brown C.T."/>
            <person name="Hug L.A."/>
            <person name="Sharon I."/>
            <person name="Castelle C.J."/>
            <person name="Probst A.J."/>
            <person name="Thomas B.C."/>
            <person name="Singh A."/>
            <person name="Wilkins M.J."/>
            <person name="Karaoz U."/>
            <person name="Brodie E.L."/>
            <person name="Williams K.H."/>
            <person name="Hubbard S.S."/>
            <person name="Banfield J.F."/>
        </authorList>
    </citation>
    <scope>NUCLEOTIDE SEQUENCE [LARGE SCALE GENOMIC DNA]</scope>
</reference>
<evidence type="ECO:0000313" key="3">
    <source>
        <dbReference type="EMBL" id="OHA29233.1"/>
    </source>
</evidence>
<dbReference type="AlphaFoldDB" id="A0A1G2MZJ9"/>
<evidence type="ECO:0000256" key="1">
    <source>
        <dbReference type="SAM" id="Coils"/>
    </source>
</evidence>
<keyword evidence="2" id="KW-1133">Transmembrane helix</keyword>
<evidence type="ECO:0000313" key="4">
    <source>
        <dbReference type="Proteomes" id="UP000178089"/>
    </source>
</evidence>
<name>A0A1G2MZJ9_9BACT</name>
<proteinExistence type="predicted"/>
<comment type="caution">
    <text evidence="3">The sequence shown here is derived from an EMBL/GenBank/DDBJ whole genome shotgun (WGS) entry which is preliminary data.</text>
</comment>
<keyword evidence="1" id="KW-0175">Coiled coil</keyword>
<keyword evidence="2" id="KW-0812">Transmembrane</keyword>
<protein>
    <submittedName>
        <fullName evidence="3">Uncharacterized protein</fullName>
    </submittedName>
</protein>
<sequence>MEATELKSIQEEAVRQGAEIKAVLDSVKGYTSELDTIKEEISSKRRAVAQISTNAETRKTEIEASQSVIVSLETKAKELVQKIETENTKLAEYISTFENTRTKLDGGDDGLEAVFTWAQQQKEEIGKLLGQSRLDQAAVTEMKTTSAKDTEGIAGHKKEVEGYRKEIEKVYGFINGQGLAHSFSDRQKKLHLPLILWSIMLFSATFLVTWALYEVFKELPIDIVSGKRIFDPSSLFYRLSFVSPILLIFFVALRQYSRERRLLESYAFKAATAKALESYTEILARRFPEEKFRNRILAFVLHAMVGIYRHPNNELTKVEDEKEWAESFGEMVDKVSKPVVENAKNAVSSVIPGLNK</sequence>
<feature type="coiled-coil region" evidence="1">
    <location>
        <begin position="62"/>
        <end position="89"/>
    </location>
</feature>
<accession>A0A1G2MZJ9</accession>
<dbReference type="Proteomes" id="UP000178089">
    <property type="component" value="Unassembled WGS sequence"/>
</dbReference>
<keyword evidence="2" id="KW-0472">Membrane</keyword>
<feature type="transmembrane region" description="Helical" evidence="2">
    <location>
        <begin position="194"/>
        <end position="213"/>
    </location>
</feature>
<gene>
    <name evidence="3" type="ORF">A3F51_01305</name>
</gene>
<dbReference type="EMBL" id="MHRT01000005">
    <property type="protein sequence ID" value="OHA29233.1"/>
    <property type="molecule type" value="Genomic_DNA"/>
</dbReference>